<dbReference type="AlphaFoldDB" id="A0A0N4XT55"/>
<dbReference type="EMBL" id="UYSL01019756">
    <property type="protein sequence ID" value="VDL69339.1"/>
    <property type="molecule type" value="Genomic_DNA"/>
</dbReference>
<protein>
    <submittedName>
        <fullName evidence="3">CcmF_C domain-containing protein</fullName>
    </submittedName>
</protein>
<keyword evidence="2" id="KW-1185">Reference proteome</keyword>
<name>A0A0N4XT55_NIPBR</name>
<dbReference type="Proteomes" id="UP000271162">
    <property type="component" value="Unassembled WGS sequence"/>
</dbReference>
<accession>A0A0N4XT55</accession>
<gene>
    <name evidence="1" type="ORF">NBR_LOCUS5750</name>
</gene>
<evidence type="ECO:0000313" key="1">
    <source>
        <dbReference type="EMBL" id="VDL69339.1"/>
    </source>
</evidence>
<sequence>RRYLYQHFPTISKTYYWAEDSISFGQLTFSDVRMIMMAVAMVGAMAGGAAYEHWQKQQPQPDIPIQSWDKYVELQKKSGREI</sequence>
<proteinExistence type="predicted"/>
<dbReference type="WBParaSite" id="NBR_0000574901-mRNA-1">
    <property type="protein sequence ID" value="NBR_0000574901-mRNA-1"/>
    <property type="gene ID" value="NBR_0000574901"/>
</dbReference>
<evidence type="ECO:0000313" key="3">
    <source>
        <dbReference type="WBParaSite" id="NBR_0000574901-mRNA-1"/>
    </source>
</evidence>
<reference evidence="1 2" key="2">
    <citation type="submission" date="2018-11" db="EMBL/GenBank/DDBJ databases">
        <authorList>
            <consortium name="Pathogen Informatics"/>
        </authorList>
    </citation>
    <scope>NUCLEOTIDE SEQUENCE [LARGE SCALE GENOMIC DNA]</scope>
</reference>
<organism evidence="3">
    <name type="scientific">Nippostrongylus brasiliensis</name>
    <name type="common">Rat hookworm</name>
    <dbReference type="NCBI Taxonomy" id="27835"/>
    <lineage>
        <taxon>Eukaryota</taxon>
        <taxon>Metazoa</taxon>
        <taxon>Ecdysozoa</taxon>
        <taxon>Nematoda</taxon>
        <taxon>Chromadorea</taxon>
        <taxon>Rhabditida</taxon>
        <taxon>Rhabditina</taxon>
        <taxon>Rhabditomorpha</taxon>
        <taxon>Strongyloidea</taxon>
        <taxon>Heligmosomidae</taxon>
        <taxon>Nippostrongylus</taxon>
    </lineage>
</organism>
<reference evidence="3" key="1">
    <citation type="submission" date="2017-02" db="UniProtKB">
        <authorList>
            <consortium name="WormBaseParasite"/>
        </authorList>
    </citation>
    <scope>IDENTIFICATION</scope>
</reference>
<evidence type="ECO:0000313" key="2">
    <source>
        <dbReference type="Proteomes" id="UP000271162"/>
    </source>
</evidence>